<gene>
    <name evidence="2" type="ORF">TBRA_LOCUS13072</name>
</gene>
<reference evidence="2 3" key="1">
    <citation type="submission" date="2020-02" db="EMBL/GenBank/DDBJ databases">
        <authorList>
            <person name="Ferguson B K."/>
        </authorList>
    </citation>
    <scope>NUCLEOTIDE SEQUENCE [LARGE SCALE GENOMIC DNA]</scope>
</reference>
<name>A0A6H5IV92_9HYME</name>
<proteinExistence type="predicted"/>
<dbReference type="OrthoDB" id="10497785at2759"/>
<feature type="region of interest" description="Disordered" evidence="1">
    <location>
        <begin position="174"/>
        <end position="199"/>
    </location>
</feature>
<protein>
    <submittedName>
        <fullName evidence="2">Uncharacterized protein</fullName>
    </submittedName>
</protein>
<organism evidence="2 3">
    <name type="scientific">Trichogramma brassicae</name>
    <dbReference type="NCBI Taxonomy" id="86971"/>
    <lineage>
        <taxon>Eukaryota</taxon>
        <taxon>Metazoa</taxon>
        <taxon>Ecdysozoa</taxon>
        <taxon>Arthropoda</taxon>
        <taxon>Hexapoda</taxon>
        <taxon>Insecta</taxon>
        <taxon>Pterygota</taxon>
        <taxon>Neoptera</taxon>
        <taxon>Endopterygota</taxon>
        <taxon>Hymenoptera</taxon>
        <taxon>Apocrita</taxon>
        <taxon>Proctotrupomorpha</taxon>
        <taxon>Chalcidoidea</taxon>
        <taxon>Trichogrammatidae</taxon>
        <taxon>Trichogramma</taxon>
    </lineage>
</organism>
<feature type="region of interest" description="Disordered" evidence="1">
    <location>
        <begin position="47"/>
        <end position="80"/>
    </location>
</feature>
<evidence type="ECO:0000313" key="2">
    <source>
        <dbReference type="EMBL" id="CAB0041404.1"/>
    </source>
</evidence>
<dbReference type="Proteomes" id="UP000479190">
    <property type="component" value="Unassembled WGS sequence"/>
</dbReference>
<sequence length="279" mass="32205">MKYNHHAQKNKSGTSVRVPPSQLFSIENLINLEIENDLEKSIINQVRNQEARSHDARTHEARNEEPRSQETRTRTSPDNELSFFDEFIHCEDDKSLMDQSMCEETSQWDRSMSEEPSMTITVQPRAQEVGIPIEIGRGRPNITNENDENRRSINDQVYQALRNERVARRIERERQEGRHHQHVRDEFRRARGSGDRRSRVHLAEPRGPAVVRAGGRAGDQEHAAKNYEACCSALWLSRGRDIALLQPREGRAACGTFYIYTRRASPPCSLRSPTPFFSK</sequence>
<evidence type="ECO:0000256" key="1">
    <source>
        <dbReference type="SAM" id="MobiDB-lite"/>
    </source>
</evidence>
<dbReference type="AlphaFoldDB" id="A0A6H5IV92"/>
<feature type="compositionally biased region" description="Basic and acidic residues" evidence="1">
    <location>
        <begin position="49"/>
        <end position="77"/>
    </location>
</feature>
<dbReference type="EMBL" id="CADCXV010001116">
    <property type="protein sequence ID" value="CAB0041404.1"/>
    <property type="molecule type" value="Genomic_DNA"/>
</dbReference>
<accession>A0A6H5IV92</accession>
<keyword evidence="3" id="KW-1185">Reference proteome</keyword>
<evidence type="ECO:0000313" key="3">
    <source>
        <dbReference type="Proteomes" id="UP000479190"/>
    </source>
</evidence>